<dbReference type="InterPro" id="IPR018931">
    <property type="entry name" value="DUF2520"/>
</dbReference>
<dbReference type="Gene3D" id="1.10.1040.20">
    <property type="entry name" value="ProC-like, C-terminal domain"/>
    <property type="match status" value="1"/>
</dbReference>
<dbReference type="SUPFAM" id="SSF48179">
    <property type="entry name" value="6-phosphogluconate dehydrogenase C-terminal domain-like"/>
    <property type="match status" value="1"/>
</dbReference>
<name>A0ABS5S6R5_9FLAO</name>
<comment type="caution">
    <text evidence="2">The sequence shown here is derived from an EMBL/GenBank/DDBJ whole genome shotgun (WGS) entry which is preliminary data.</text>
</comment>
<keyword evidence="3" id="KW-1185">Reference proteome</keyword>
<dbReference type="Proteomes" id="UP001297092">
    <property type="component" value="Unassembled WGS sequence"/>
</dbReference>
<organism evidence="2 3">
    <name type="scientific">Aequorivita echinoideorum</name>
    <dbReference type="NCBI Taxonomy" id="1549647"/>
    <lineage>
        <taxon>Bacteria</taxon>
        <taxon>Pseudomonadati</taxon>
        <taxon>Bacteroidota</taxon>
        <taxon>Flavobacteriia</taxon>
        <taxon>Flavobacteriales</taxon>
        <taxon>Flavobacteriaceae</taxon>
        <taxon>Aequorivita</taxon>
    </lineage>
</organism>
<dbReference type="InterPro" id="IPR037108">
    <property type="entry name" value="TM1727-like_C_sf"/>
</dbReference>
<reference evidence="2 3" key="1">
    <citation type="submission" date="2021-05" db="EMBL/GenBank/DDBJ databases">
        <title>Aequorivita echinoideorum JCM 30378 genome.</title>
        <authorList>
            <person name="Zhang H."/>
            <person name="Li C."/>
        </authorList>
    </citation>
    <scope>NUCLEOTIDE SEQUENCE [LARGE SCALE GENOMIC DNA]</scope>
    <source>
        <strain evidence="2 3">JCM30378</strain>
    </source>
</reference>
<dbReference type="InterPro" id="IPR008927">
    <property type="entry name" value="6-PGluconate_DH-like_C_sf"/>
</dbReference>
<gene>
    <name evidence="2" type="ORF">KIV10_11960</name>
</gene>
<evidence type="ECO:0000313" key="2">
    <source>
        <dbReference type="EMBL" id="MBT0608899.1"/>
    </source>
</evidence>
<dbReference type="SUPFAM" id="SSF51735">
    <property type="entry name" value="NAD(P)-binding Rossmann-fold domains"/>
    <property type="match status" value="1"/>
</dbReference>
<dbReference type="EMBL" id="JAHCTB010000005">
    <property type="protein sequence ID" value="MBT0608899.1"/>
    <property type="molecule type" value="Genomic_DNA"/>
</dbReference>
<sequence>MIEVVFLGFGNVNQHLCKAFLQCENVTVKQIFNRNFIKSEPPFENIPFVEKMTTIETADVYIIGIPDDAIADFSEKLPFQNKLVVHTSGGVHINTISEKNRRGVFYPLQTFSKQRQMDFKTVPICLEAEKDSDLKLLQQLAGYISNTVVEISSEKRAKLHLAAVFVNNFTNYLYRIGNEILAEENLPFNLLKPLILETSEKIQNLDPREAQTGPAARNDLKTIEKHLHLLTNGEHKKLYELFTNQLKSNDGKKL</sequence>
<evidence type="ECO:0000259" key="1">
    <source>
        <dbReference type="Pfam" id="PF10728"/>
    </source>
</evidence>
<proteinExistence type="predicted"/>
<evidence type="ECO:0000313" key="3">
    <source>
        <dbReference type="Proteomes" id="UP001297092"/>
    </source>
</evidence>
<dbReference type="Pfam" id="PF10728">
    <property type="entry name" value="DUF2520"/>
    <property type="match status" value="1"/>
</dbReference>
<dbReference type="PANTHER" id="PTHR40459:SF1">
    <property type="entry name" value="CONSERVED HYPOTHETICAL ALANINE AND LEUCINE RICH PROTEIN"/>
    <property type="match status" value="1"/>
</dbReference>
<accession>A0ABS5S6R5</accession>
<dbReference type="RefSeq" id="WP_214114060.1">
    <property type="nucleotide sequence ID" value="NZ_JAHCTB010000005.1"/>
</dbReference>
<dbReference type="Gene3D" id="3.40.50.720">
    <property type="entry name" value="NAD(P)-binding Rossmann-like Domain"/>
    <property type="match status" value="1"/>
</dbReference>
<feature type="domain" description="DUF2520" evidence="1">
    <location>
        <begin position="122"/>
        <end position="244"/>
    </location>
</feature>
<dbReference type="PANTHER" id="PTHR40459">
    <property type="entry name" value="CONSERVED HYPOTHETICAL ALANINE AND LEUCINE RICH PROTEIN"/>
    <property type="match status" value="1"/>
</dbReference>
<protein>
    <submittedName>
        <fullName evidence="2">DUF2520 domain-containing protein</fullName>
    </submittedName>
</protein>
<dbReference type="InterPro" id="IPR036291">
    <property type="entry name" value="NAD(P)-bd_dom_sf"/>
</dbReference>